<feature type="region of interest" description="Disordered" evidence="1">
    <location>
        <begin position="135"/>
        <end position="175"/>
    </location>
</feature>
<name>A0A426YLU2_ENSVE</name>
<feature type="region of interest" description="Disordered" evidence="1">
    <location>
        <begin position="90"/>
        <end position="112"/>
    </location>
</feature>
<dbReference type="AlphaFoldDB" id="A0A426YLU2"/>
<dbReference type="EMBL" id="AMZH03011535">
    <property type="protein sequence ID" value="RRT52696.1"/>
    <property type="molecule type" value="Genomic_DNA"/>
</dbReference>
<feature type="region of interest" description="Disordered" evidence="1">
    <location>
        <begin position="217"/>
        <end position="236"/>
    </location>
</feature>
<comment type="caution">
    <text evidence="2">The sequence shown here is derived from an EMBL/GenBank/DDBJ whole genome shotgun (WGS) entry which is preliminary data.</text>
</comment>
<dbReference type="Proteomes" id="UP000287651">
    <property type="component" value="Unassembled WGS sequence"/>
</dbReference>
<accession>A0A426YLU2</accession>
<feature type="compositionally biased region" description="Low complexity" evidence="1">
    <location>
        <begin position="140"/>
        <end position="150"/>
    </location>
</feature>
<reference evidence="2 3" key="1">
    <citation type="journal article" date="2014" name="Agronomy (Basel)">
        <title>A Draft Genome Sequence for Ensete ventricosum, the Drought-Tolerant Tree Against Hunger.</title>
        <authorList>
            <person name="Harrison J."/>
            <person name="Moore K.A."/>
            <person name="Paszkiewicz K."/>
            <person name="Jones T."/>
            <person name="Grant M."/>
            <person name="Ambacheew D."/>
            <person name="Muzemil S."/>
            <person name="Studholme D.J."/>
        </authorList>
    </citation>
    <scope>NUCLEOTIDE SEQUENCE [LARGE SCALE GENOMIC DNA]</scope>
</reference>
<evidence type="ECO:0000313" key="3">
    <source>
        <dbReference type="Proteomes" id="UP000287651"/>
    </source>
</evidence>
<organism evidence="2 3">
    <name type="scientific">Ensete ventricosum</name>
    <name type="common">Abyssinian banana</name>
    <name type="synonym">Musa ensete</name>
    <dbReference type="NCBI Taxonomy" id="4639"/>
    <lineage>
        <taxon>Eukaryota</taxon>
        <taxon>Viridiplantae</taxon>
        <taxon>Streptophyta</taxon>
        <taxon>Embryophyta</taxon>
        <taxon>Tracheophyta</taxon>
        <taxon>Spermatophyta</taxon>
        <taxon>Magnoliopsida</taxon>
        <taxon>Liliopsida</taxon>
        <taxon>Zingiberales</taxon>
        <taxon>Musaceae</taxon>
        <taxon>Ensete</taxon>
    </lineage>
</organism>
<gene>
    <name evidence="2" type="ORF">B296_00033199</name>
</gene>
<evidence type="ECO:0000313" key="2">
    <source>
        <dbReference type="EMBL" id="RRT52696.1"/>
    </source>
</evidence>
<proteinExistence type="predicted"/>
<protein>
    <submittedName>
        <fullName evidence="2">Uncharacterized protein</fullName>
    </submittedName>
</protein>
<feature type="compositionally biased region" description="Low complexity" evidence="1">
    <location>
        <begin position="217"/>
        <end position="226"/>
    </location>
</feature>
<evidence type="ECO:0000256" key="1">
    <source>
        <dbReference type="SAM" id="MobiDB-lite"/>
    </source>
</evidence>
<sequence length="373" mass="41202">MARERRQSLGRELRPFLIRSHACRRGPPPTPDAHECLSTTRMERFGFSELGNRERIEEKGEILMRMLDRNSRGFDLLGFHRLRSRILEKRRESASPLRMPSSPPASSQEPNREGEQTVFLFLLLLLLLEGISGPMESKKTSSPSASSTSSVDEFVGRTNAKPSATISSSSSRPGYFSTVIPPASANKEGKPVYPNESIESPCFGSSVHYGARDFYTSSSSTHTSGTRKNVAPLGNGDGHFRLRSDALGGVGEHYGAEAGGVLAHPLHRAAAGRGDLHLRVSCRRRARHHLESHPLHRNPPAFAGPLHPLPPAAVGQQEQRQHAQMLHPDLHLVLFCSDDEPNLRCCRPFILPEKLLESQRCAPPQDPVHHAKC</sequence>